<dbReference type="PANTHER" id="PTHR33832">
    <property type="entry name" value="SERINE-TYPE ENDOPEPTIDASE INHIBITOR"/>
    <property type="match status" value="1"/>
</dbReference>
<gene>
    <name evidence="5" type="ORF">H5410_017645</name>
</gene>
<accession>A0A9J5ZZR4</accession>
<keyword evidence="3" id="KW-0722">Serine protease inhibitor</keyword>
<evidence type="ECO:0008006" key="7">
    <source>
        <dbReference type="Google" id="ProtNLM"/>
    </source>
</evidence>
<dbReference type="InterPro" id="IPR003465">
    <property type="entry name" value="Prot_inh_I20"/>
</dbReference>
<reference evidence="5 6" key="1">
    <citation type="submission" date="2020-09" db="EMBL/GenBank/DDBJ databases">
        <title>De no assembly of potato wild relative species, Solanum commersonii.</title>
        <authorList>
            <person name="Cho K."/>
        </authorList>
    </citation>
    <scope>NUCLEOTIDE SEQUENCE [LARGE SCALE GENOMIC DNA]</scope>
    <source>
        <strain evidence="5">LZ3.2</strain>
        <tissue evidence="5">Leaf</tissue>
    </source>
</reference>
<comment type="similarity">
    <text evidence="1">Belongs to the protease inhibitor I20 (potato type II proteinase inhibitor) family.</text>
</comment>
<evidence type="ECO:0000313" key="6">
    <source>
        <dbReference type="Proteomes" id="UP000824120"/>
    </source>
</evidence>
<proteinExistence type="inferred from homology"/>
<protein>
    <recommendedName>
        <fullName evidence="7">Proteinase inhibitor type-2 CEVI57</fullName>
    </recommendedName>
</protein>
<dbReference type="Pfam" id="PF02428">
    <property type="entry name" value="Prot_inhib_II"/>
    <property type="match status" value="6"/>
</dbReference>
<dbReference type="EMBL" id="JACXVP010000003">
    <property type="protein sequence ID" value="KAG5617821.1"/>
    <property type="molecule type" value="Genomic_DNA"/>
</dbReference>
<comment type="caution">
    <text evidence="5">The sequence shown here is derived from an EMBL/GenBank/DDBJ whole genome shotgun (WGS) entry which is preliminary data.</text>
</comment>
<keyword evidence="6" id="KW-1185">Reference proteome</keyword>
<dbReference type="GO" id="GO:0004867">
    <property type="term" value="F:serine-type endopeptidase inhibitor activity"/>
    <property type="evidence" value="ECO:0007669"/>
    <property type="project" value="UniProtKB-KW"/>
</dbReference>
<evidence type="ECO:0000256" key="3">
    <source>
        <dbReference type="ARBA" id="ARBA00022900"/>
    </source>
</evidence>
<dbReference type="OrthoDB" id="1284396at2759"/>
<keyword evidence="4" id="KW-1015">Disulfide bond</keyword>
<evidence type="ECO:0000256" key="4">
    <source>
        <dbReference type="ARBA" id="ARBA00023157"/>
    </source>
</evidence>
<evidence type="ECO:0000313" key="5">
    <source>
        <dbReference type="EMBL" id="KAG5617821.1"/>
    </source>
</evidence>
<organism evidence="5 6">
    <name type="scientific">Solanum commersonii</name>
    <name type="common">Commerson's wild potato</name>
    <name type="synonym">Commerson's nightshade</name>
    <dbReference type="NCBI Taxonomy" id="4109"/>
    <lineage>
        <taxon>Eukaryota</taxon>
        <taxon>Viridiplantae</taxon>
        <taxon>Streptophyta</taxon>
        <taxon>Embryophyta</taxon>
        <taxon>Tracheophyta</taxon>
        <taxon>Spermatophyta</taxon>
        <taxon>Magnoliopsida</taxon>
        <taxon>eudicotyledons</taxon>
        <taxon>Gunneridae</taxon>
        <taxon>Pentapetalae</taxon>
        <taxon>asterids</taxon>
        <taxon>lamiids</taxon>
        <taxon>Solanales</taxon>
        <taxon>Solanaceae</taxon>
        <taxon>Solanoideae</taxon>
        <taxon>Solaneae</taxon>
        <taxon>Solanum</taxon>
    </lineage>
</organism>
<dbReference type="AlphaFoldDB" id="A0A9J5ZZR4"/>
<dbReference type="InterPro" id="IPR051391">
    <property type="entry name" value="Protease_inhibitor_I20"/>
</dbReference>
<sequence>MQYVHVPKEIQEIPYVSHVVQATRVATIIALTELSFECDYKIVYSKCPHSEGPTIIKPTKWTTCYTGYKDCYYYGKDNKFLCEGQICVNCCTAKPGCKLYGHDGSLICIGGVKGLMFLHVSATIDQDRDIINPRPCIRECGNFSYAICPRSEGDPRNPICTTCCAGYKGCHYYNANGTFICEGQSDPRKPNERCSKECDRKIAYSKCPRSEGPIIIKPTGCTTCCTGYKGCYYYGKDNKFVCEGQSDEPKACTQQCDPKVAYMTCPPESTKLTRICVNCCTAKPGCKLYGHDGSLICIGGIKGMFQLISATELDYATMFCTMECGKFSYTICSHSEGSSRNPICTNCCAGYKGCNYYSVNGTFICEGKSDPRKQNPRIVIQKLFIQSVLFQKEI</sequence>
<dbReference type="Gene3D" id="3.30.60.30">
    <property type="match status" value="6"/>
</dbReference>
<dbReference type="SUPFAM" id="SSF100897">
    <property type="entry name" value="Plant proteinase inhibitors"/>
    <property type="match status" value="5"/>
</dbReference>
<keyword evidence="2" id="KW-0646">Protease inhibitor</keyword>
<dbReference type="Proteomes" id="UP000824120">
    <property type="component" value="Chromosome 3"/>
</dbReference>
<feature type="non-terminal residue" evidence="5">
    <location>
        <position position="394"/>
    </location>
</feature>
<dbReference type="PANTHER" id="PTHR33832:SF17">
    <property type="entry name" value="PROTEINASE INHIBITOR TYPE-2"/>
    <property type="match status" value="1"/>
</dbReference>
<evidence type="ECO:0000256" key="2">
    <source>
        <dbReference type="ARBA" id="ARBA00022690"/>
    </source>
</evidence>
<evidence type="ECO:0000256" key="1">
    <source>
        <dbReference type="ARBA" id="ARBA00007766"/>
    </source>
</evidence>
<name>A0A9J5ZZR4_SOLCO</name>